<keyword evidence="2" id="KW-1185">Reference proteome</keyword>
<proteinExistence type="predicted"/>
<dbReference type="EMBL" id="JANRMS010000289">
    <property type="protein sequence ID" value="KAJ3542538.1"/>
    <property type="molecule type" value="Genomic_DNA"/>
</dbReference>
<evidence type="ECO:0000313" key="2">
    <source>
        <dbReference type="Proteomes" id="UP001148629"/>
    </source>
</evidence>
<comment type="caution">
    <text evidence="1">The sequence shown here is derived from an EMBL/GenBank/DDBJ whole genome shotgun (WGS) entry which is preliminary data.</text>
</comment>
<name>A0ACC1SM84_9HYPO</name>
<protein>
    <submittedName>
        <fullName evidence="1">Uncharacterized protein</fullName>
    </submittedName>
</protein>
<organism evidence="1 2">
    <name type="scientific">Fusarium decemcellulare</name>
    <dbReference type="NCBI Taxonomy" id="57161"/>
    <lineage>
        <taxon>Eukaryota</taxon>
        <taxon>Fungi</taxon>
        <taxon>Dikarya</taxon>
        <taxon>Ascomycota</taxon>
        <taxon>Pezizomycotina</taxon>
        <taxon>Sordariomycetes</taxon>
        <taxon>Hypocreomycetidae</taxon>
        <taxon>Hypocreales</taxon>
        <taxon>Nectriaceae</taxon>
        <taxon>Fusarium</taxon>
        <taxon>Fusarium decemcellulare species complex</taxon>
    </lineage>
</organism>
<evidence type="ECO:0000313" key="1">
    <source>
        <dbReference type="EMBL" id="KAJ3542538.1"/>
    </source>
</evidence>
<gene>
    <name evidence="1" type="ORF">NM208_g4045</name>
</gene>
<accession>A0ACC1SM84</accession>
<sequence>MHDPHFWNIWCAICGGPVSSSYLYSRENGPQGYSYLDFGSTSNISWLSKTYVLGYNPQTAARNRFYLAKPSVVTSHNIRFSEGEEDPAFPSTRCSGLKAYNNEKGPERVIPFHEECYEILAKALTRTSDVANINKGALYRAFERVGVRRGFGQAGPEYRCLDLDYGDANEAQSYYWKRLSGKKYTVADPKYQGNLDDYLDTFISKERFGHKPLQLQHRDNPQPSPLIALPEPVIVGIAYYLDNRSLINLCCASWSTFLTLRDFHSFWRRRIRTHLPYFVELHGSLRYLREDPGGWDGLDLRRVLLWAEAVTSPNAALEQKMLPIANRRRIWQVCEQIKRLYDQEPQSKPTPQSMLQDKSVCTELQLLGDGQQGLYFRTGDFLRNWYELSDPWNLEIFWNSEWDLSGIAVNFGDDQRIFGHEAKEEGAWKSTASFSGGIWIKGFVFHIHTSTALRPWENCSWNYASCKGITVYLTDGSEHTSGQHGPGLMKMSFVAAEGMTIVGLKGILVAHKRLGVYPFIQKVGLLLTRTDGMENPAVAPEPKEHEGSCWNLKNCMFKSIFLPDGDMALRLCKGRLDDDDPGHNFVPLNTLTLADETTQLSQLRSISAYLVRDKHWFQSFTLFSSNVGNLRVSTNKESRHLRDVDDDGSIWPEEHWETFEIDGPNGERIEQVDVFHDLFTGITPKAIKIQTNWERSVMWGEDIRQNKTEGLPSESHMTREGVRPPIKLRAEDGFAIVGLVMGCGKVCGRWKSPKDYMDEEEARGPWTKEQWLPKGSKYYSHWGYTLYRTHCSPESDKKWVILLDTLTRQTRLALSYYDGESYEEEAMMQKARNVPHVFHCTSPEEFDENLKQLKERFRLDTREDPSLDGLGVREIRQLCLRDRPEAEKTMAGFKFQYVLLADKSVFESVDNGEFIIKAVSYTWQDGNSGWGWMRILTGYLLDL</sequence>
<dbReference type="Proteomes" id="UP001148629">
    <property type="component" value="Unassembled WGS sequence"/>
</dbReference>
<reference evidence="1" key="1">
    <citation type="submission" date="2022-08" db="EMBL/GenBank/DDBJ databases">
        <title>Genome Sequence of Fusarium decemcellulare.</title>
        <authorList>
            <person name="Buettner E."/>
        </authorList>
    </citation>
    <scope>NUCLEOTIDE SEQUENCE</scope>
    <source>
        <strain evidence="1">Babe19</strain>
    </source>
</reference>